<keyword evidence="7" id="KW-0560">Oxidoreductase</keyword>
<sequence>MIGHRFPSVAARAPPLGKNHGMPDAASTVTAAPADKIRLLEALERKVLWLSAWTIHNANHVRPSRDGLKVGGHQASSASLASIMTALYFDVLRPQDRVAVKPHASPVFHAIQYMLGRQTREKLERFRALGGAQSYPSRTKDTEDVDFSTGSVGLGVAVTAFASLVQDYVRLKGLSDQPEGRMVALVGDAEMDEGNVFEAMLEGWKHDLRNTWWIIDYNRQSLDSVVSDRLWVPIEGMFRSLDWNVQILKYGKKLEAAFAQEGGDALRRWIDTCPNQLYSALTFKGGAAWREALTHDLGDTRGIRHILDAHDDAALGSLMTNLAGHDLPTLLETFHGATDDRPACFIAYTVKGRGLPFQGHKDNHSGLMNPDQMAAFKAACGLADGQEWDRHAGLDIDPAALDAFLAEVPFAQGTGAGKGSRRLKGAVVPVPPALAVDLGARMSTQEGFGKILGEIAKGDDDLAARIVTTSPDVTVSTNLGPWVNRRGLFARTETQDIFREQKVVSAQRWHGAPGGQHIELGIAEHNLFLMLAALGLSHDLFGARLLPIGTLYDPFIKRGLDAMNYAAYQDARFMVVATPSGVTLAPEGGAHQSIATPLIGMGLPNVSSYEPAYVDELAAIMAWGFDHMQRPDGGSLYLRLTTRQVDQPKRERGLDRDAVIAGGYWLRPPAPDAEFAIVYCGALAPEALEAHAQVLEDCPGAGLLAVTSPDRLHAGWTAAQREGKGGDAHVHRLLSVLPAGAKLVTVVDGHPATLSWLGSVRGQTVAALGVETFGQSADIPDLYRVQGLDADAIVDACAKVLLG</sequence>
<gene>
    <name evidence="10" type="ORF">FBZ89_106113</name>
</gene>
<dbReference type="Pfam" id="PF17831">
    <property type="entry name" value="PDH_E1_M"/>
    <property type="match status" value="1"/>
</dbReference>
<dbReference type="Gene3D" id="3.40.50.970">
    <property type="match status" value="2"/>
</dbReference>
<reference evidence="10 11" key="1">
    <citation type="submission" date="2019-06" db="EMBL/GenBank/DDBJ databases">
        <title>Genomic Encyclopedia of Type Strains, Phase IV (KMG-V): Genome sequencing to study the core and pangenomes of soil and plant-associated prokaryotes.</title>
        <authorList>
            <person name="Whitman W."/>
        </authorList>
    </citation>
    <scope>NUCLEOTIDE SEQUENCE [LARGE SCALE GENOMIC DNA]</scope>
    <source>
        <strain evidence="10 11">BR 11880</strain>
    </source>
</reference>
<evidence type="ECO:0000256" key="2">
    <source>
        <dbReference type="ARBA" id="ARBA00001964"/>
    </source>
</evidence>
<evidence type="ECO:0000256" key="5">
    <source>
        <dbReference type="ARBA" id="ARBA00017172"/>
    </source>
</evidence>
<comment type="caution">
    <text evidence="10">The sequence shown here is derived from an EMBL/GenBank/DDBJ whole genome shotgun (WGS) entry which is preliminary data.</text>
</comment>
<evidence type="ECO:0000256" key="6">
    <source>
        <dbReference type="ARBA" id="ARBA00051231"/>
    </source>
</evidence>
<comment type="cofactor">
    <cofactor evidence="2 7">
        <name>thiamine diphosphate</name>
        <dbReference type="ChEBI" id="CHEBI:58937"/>
    </cofactor>
</comment>
<name>A0A560FGI0_9PROT</name>
<feature type="binding site" evidence="8">
    <location>
        <position position="218"/>
    </location>
    <ligand>
        <name>Mg(2+)</name>
        <dbReference type="ChEBI" id="CHEBI:18420"/>
    </ligand>
</feature>
<dbReference type="EC" id="1.2.4.1" evidence="7"/>
<dbReference type="AlphaFoldDB" id="A0A560FGI0"/>
<evidence type="ECO:0000313" key="10">
    <source>
        <dbReference type="EMBL" id="TWB20713.1"/>
    </source>
</evidence>
<dbReference type="InterPro" id="IPR041621">
    <property type="entry name" value="PDH_E1_M"/>
</dbReference>
<dbReference type="Pfam" id="PF00456">
    <property type="entry name" value="Transketolase_N"/>
    <property type="match status" value="1"/>
</dbReference>
<evidence type="ECO:0000256" key="8">
    <source>
        <dbReference type="PIRSR" id="PIRSR000156-1"/>
    </source>
</evidence>
<dbReference type="PIRSF" id="PIRSF000156">
    <property type="entry name" value="Pyruvate_dh_E1"/>
    <property type="match status" value="1"/>
</dbReference>
<dbReference type="PANTHER" id="PTHR43825:SF4">
    <property type="entry name" value="PYRUVATE DEHYDROGENASE E1 COMPONENT"/>
    <property type="match status" value="1"/>
</dbReference>
<dbReference type="Gene3D" id="3.40.50.920">
    <property type="match status" value="1"/>
</dbReference>
<dbReference type="PANTHER" id="PTHR43825">
    <property type="entry name" value="PYRUVATE DEHYDROGENASE E1 COMPONENT"/>
    <property type="match status" value="1"/>
</dbReference>
<evidence type="ECO:0000256" key="7">
    <source>
        <dbReference type="PIRNR" id="PIRNR000156"/>
    </source>
</evidence>
<comment type="function">
    <text evidence="3 7">Component of the pyruvate dehydrogenase (PDH) complex, that catalyzes the overall conversion of pyruvate to acetyl-CoA and CO(2).</text>
</comment>
<protein>
    <recommendedName>
        <fullName evidence="5 7">Pyruvate dehydrogenase E1 component</fullName>
        <ecNumber evidence="7">1.2.4.1</ecNumber>
    </recommendedName>
</protein>
<dbReference type="GO" id="GO:0004739">
    <property type="term" value="F:pyruvate dehydrogenase (acetyl-transferring) activity"/>
    <property type="evidence" value="ECO:0007669"/>
    <property type="project" value="UniProtKB-EC"/>
</dbReference>
<organism evidence="10 11">
    <name type="scientific">Nitrospirillum amazonense</name>
    <dbReference type="NCBI Taxonomy" id="28077"/>
    <lineage>
        <taxon>Bacteria</taxon>
        <taxon>Pseudomonadati</taxon>
        <taxon>Pseudomonadota</taxon>
        <taxon>Alphaproteobacteria</taxon>
        <taxon>Rhodospirillales</taxon>
        <taxon>Azospirillaceae</taxon>
        <taxon>Nitrospirillum</taxon>
    </lineage>
</organism>
<dbReference type="InterPro" id="IPR009014">
    <property type="entry name" value="Transketo_C/PFOR_II"/>
</dbReference>
<dbReference type="SUPFAM" id="SSF52518">
    <property type="entry name" value="Thiamin diphosphate-binding fold (THDP-binding)"/>
    <property type="match status" value="2"/>
</dbReference>
<accession>A0A560FGI0</accession>
<dbReference type="InterPro" id="IPR005475">
    <property type="entry name" value="Transketolase-like_Pyr-bd"/>
</dbReference>
<dbReference type="InterPro" id="IPR004660">
    <property type="entry name" value="PDH_E1"/>
</dbReference>
<evidence type="ECO:0000259" key="9">
    <source>
        <dbReference type="SMART" id="SM00861"/>
    </source>
</evidence>
<dbReference type="EMBL" id="VITN01000006">
    <property type="protein sequence ID" value="TWB20713.1"/>
    <property type="molecule type" value="Genomic_DNA"/>
</dbReference>
<keyword evidence="8" id="KW-0460">Magnesium</keyword>
<dbReference type="InterPro" id="IPR029061">
    <property type="entry name" value="THDP-binding"/>
</dbReference>
<keyword evidence="8" id="KW-0479">Metal-binding</keyword>
<dbReference type="InterPro" id="IPR005474">
    <property type="entry name" value="Transketolase_N"/>
</dbReference>
<proteinExistence type="inferred from homology"/>
<evidence type="ECO:0000313" key="11">
    <source>
        <dbReference type="Proteomes" id="UP000319859"/>
    </source>
</evidence>
<dbReference type="Proteomes" id="UP000319859">
    <property type="component" value="Unassembled WGS sequence"/>
</dbReference>
<dbReference type="InterPro" id="IPR051157">
    <property type="entry name" value="PDH/Transketolase"/>
</dbReference>
<feature type="domain" description="Transketolase-like pyrimidine-binding" evidence="9">
    <location>
        <begin position="442"/>
        <end position="647"/>
    </location>
</feature>
<comment type="cofactor">
    <cofactor evidence="1 8">
        <name>Mg(2+)</name>
        <dbReference type="ChEBI" id="CHEBI:18420"/>
    </cofactor>
</comment>
<dbReference type="SUPFAM" id="SSF52922">
    <property type="entry name" value="TK C-terminal domain-like"/>
    <property type="match status" value="1"/>
</dbReference>
<evidence type="ECO:0000256" key="3">
    <source>
        <dbReference type="ARBA" id="ARBA00003157"/>
    </source>
</evidence>
<keyword evidence="7 10" id="KW-0670">Pyruvate</keyword>
<evidence type="ECO:0000256" key="4">
    <source>
        <dbReference type="ARBA" id="ARBA00007131"/>
    </source>
</evidence>
<feature type="binding site" evidence="8">
    <location>
        <position position="220"/>
    </location>
    <ligand>
        <name>Mg(2+)</name>
        <dbReference type="ChEBI" id="CHEBI:18420"/>
    </ligand>
</feature>
<keyword evidence="7" id="KW-0786">Thiamine pyrophosphate</keyword>
<feature type="binding site" evidence="8">
    <location>
        <position position="188"/>
    </location>
    <ligand>
        <name>Mg(2+)</name>
        <dbReference type="ChEBI" id="CHEBI:18420"/>
    </ligand>
</feature>
<dbReference type="SMART" id="SM00861">
    <property type="entry name" value="Transket_pyr"/>
    <property type="match status" value="1"/>
</dbReference>
<dbReference type="GO" id="GO:0046872">
    <property type="term" value="F:metal ion binding"/>
    <property type="evidence" value="ECO:0007669"/>
    <property type="project" value="UniProtKB-KW"/>
</dbReference>
<comment type="similarity">
    <text evidence="4">Belongs to the transketolase family.</text>
</comment>
<evidence type="ECO:0000256" key="1">
    <source>
        <dbReference type="ARBA" id="ARBA00001946"/>
    </source>
</evidence>
<comment type="catalytic activity">
    <reaction evidence="6 7">
        <text>N(6)-[(R)-lipoyl]-L-lysyl-[protein] + pyruvate + H(+) = N(6)-[(R)-S(8)-acetyldihydrolipoyl]-L-lysyl-[protein] + CO2</text>
        <dbReference type="Rhea" id="RHEA:19189"/>
        <dbReference type="Rhea" id="RHEA-COMP:10474"/>
        <dbReference type="Rhea" id="RHEA-COMP:10478"/>
        <dbReference type="ChEBI" id="CHEBI:15361"/>
        <dbReference type="ChEBI" id="CHEBI:15378"/>
        <dbReference type="ChEBI" id="CHEBI:16526"/>
        <dbReference type="ChEBI" id="CHEBI:83099"/>
        <dbReference type="ChEBI" id="CHEBI:83111"/>
        <dbReference type="EC" id="1.2.4.1"/>
    </reaction>
</comment>